<name>A0ABR0MEN9_GOSAR</name>
<dbReference type="Proteomes" id="UP001358586">
    <property type="component" value="Chromosome 13"/>
</dbReference>
<accession>A0ABR0MEN9</accession>
<dbReference type="EMBL" id="JARKNE010000013">
    <property type="protein sequence ID" value="KAK5770824.1"/>
    <property type="molecule type" value="Genomic_DNA"/>
</dbReference>
<organism evidence="1 2">
    <name type="scientific">Gossypium arboreum</name>
    <name type="common">Tree cotton</name>
    <name type="synonym">Gossypium nanking</name>
    <dbReference type="NCBI Taxonomy" id="29729"/>
    <lineage>
        <taxon>Eukaryota</taxon>
        <taxon>Viridiplantae</taxon>
        <taxon>Streptophyta</taxon>
        <taxon>Embryophyta</taxon>
        <taxon>Tracheophyta</taxon>
        <taxon>Spermatophyta</taxon>
        <taxon>Magnoliopsida</taxon>
        <taxon>eudicotyledons</taxon>
        <taxon>Gunneridae</taxon>
        <taxon>Pentapetalae</taxon>
        <taxon>rosids</taxon>
        <taxon>malvids</taxon>
        <taxon>Malvales</taxon>
        <taxon>Malvaceae</taxon>
        <taxon>Malvoideae</taxon>
        <taxon>Gossypium</taxon>
    </lineage>
</organism>
<reference evidence="1 2" key="1">
    <citation type="submission" date="2023-03" db="EMBL/GenBank/DDBJ databases">
        <title>WGS of Gossypium arboreum.</title>
        <authorList>
            <person name="Yu D."/>
        </authorList>
    </citation>
    <scope>NUCLEOTIDE SEQUENCE [LARGE SCALE GENOMIC DNA]</scope>
    <source>
        <tissue evidence="1">Leaf</tissue>
    </source>
</reference>
<protein>
    <submittedName>
        <fullName evidence="1">Uncharacterized protein</fullName>
    </submittedName>
</protein>
<evidence type="ECO:0000313" key="2">
    <source>
        <dbReference type="Proteomes" id="UP001358586"/>
    </source>
</evidence>
<keyword evidence="2" id="KW-1185">Reference proteome</keyword>
<comment type="caution">
    <text evidence="1">The sequence shown here is derived from an EMBL/GenBank/DDBJ whole genome shotgun (WGS) entry which is preliminary data.</text>
</comment>
<evidence type="ECO:0000313" key="1">
    <source>
        <dbReference type="EMBL" id="KAK5770824.1"/>
    </source>
</evidence>
<proteinExistence type="predicted"/>
<gene>
    <name evidence="1" type="ORF">PVK06_046979</name>
</gene>
<sequence length="138" mass="15949">MLVARVAELEEALHQYHGRNSDIELRASLSRIEDLKGKRKEQFYRSQDQVKDRDYIMGEVVAQIRKVASHLQTLVVQADVLSVKYELESDRGRELACLLEKVKTSGIRAKSYIKFVLCKGLCFLIQFLNRIEFESTSL</sequence>